<dbReference type="InterPro" id="IPR011704">
    <property type="entry name" value="ATPase_dyneun-rel_AAA"/>
</dbReference>
<feature type="region of interest" description="Disordered" evidence="1">
    <location>
        <begin position="1"/>
        <end position="54"/>
    </location>
</feature>
<dbReference type="RefSeq" id="WP_326703051.1">
    <property type="nucleotide sequence ID" value="NZ_CP108861.1"/>
</dbReference>
<sequence>MNWTPYYSGTGTVPEEPPLLPPPPPWRAPAPGRDRTGTGGQGDEAVLSPSPASTYQPDAGLIDAVNAALHLRRPLLLTGPAGSGKSTVIEQIAAELGLGPVLRWHITSRSTLTDALYRYDALGRIHAHNVRSMERPTASGAGRVSRRTGRATRDDLGDFIQLGPLGTALLSGGRPRALLIDEIDKSDLDLPSDLLDVLERGRFEIPELARHPRSRVTVRTVEPGTRHELRDGLVACEEFPVIVLTSNGERDFPAPFLRRCVRFDMPVLTAPTLTRIIEAHLRKADDDTATALVDTFVNRLNRGENLAVDQLLSAVHLLRGHDLQDEDQRTRLQELLLRGLGRA</sequence>
<evidence type="ECO:0000256" key="1">
    <source>
        <dbReference type="SAM" id="MobiDB-lite"/>
    </source>
</evidence>
<evidence type="ECO:0000259" key="2">
    <source>
        <dbReference type="SMART" id="SM00382"/>
    </source>
</evidence>
<reference evidence="3 4" key="1">
    <citation type="submission" date="2022-10" db="EMBL/GenBank/DDBJ databases">
        <title>The complete genomes of actinobacterial strains from the NBC collection.</title>
        <authorList>
            <person name="Joergensen T.S."/>
            <person name="Alvarez Arevalo M."/>
            <person name="Sterndorff E.B."/>
            <person name="Faurdal D."/>
            <person name="Vuksanovic O."/>
            <person name="Mourched A.-S."/>
            <person name="Charusanti P."/>
            <person name="Shaw S."/>
            <person name="Blin K."/>
            <person name="Weber T."/>
        </authorList>
    </citation>
    <scope>NUCLEOTIDE SEQUENCE [LARGE SCALE GENOMIC DNA]</scope>
    <source>
        <strain evidence="3 4">NBC 01792</strain>
    </source>
</reference>
<dbReference type="InterPro" id="IPR003593">
    <property type="entry name" value="AAA+_ATPase"/>
</dbReference>
<evidence type="ECO:0000313" key="3">
    <source>
        <dbReference type="EMBL" id="WSB10944.1"/>
    </source>
</evidence>
<dbReference type="Gene3D" id="3.40.50.300">
    <property type="entry name" value="P-loop containing nucleotide triphosphate hydrolases"/>
    <property type="match status" value="1"/>
</dbReference>
<dbReference type="Proteomes" id="UP001356428">
    <property type="component" value="Chromosome"/>
</dbReference>
<name>A0ABZ1F3G0_9ACTN</name>
<evidence type="ECO:0000313" key="4">
    <source>
        <dbReference type="Proteomes" id="UP001356428"/>
    </source>
</evidence>
<dbReference type="InterPro" id="IPR027417">
    <property type="entry name" value="P-loop_NTPase"/>
</dbReference>
<gene>
    <name evidence="3" type="ORF">OG849_28710</name>
</gene>
<feature type="compositionally biased region" description="Polar residues" evidence="1">
    <location>
        <begin position="1"/>
        <end position="11"/>
    </location>
</feature>
<dbReference type="EMBL" id="CP109083">
    <property type="protein sequence ID" value="WSB10944.1"/>
    <property type="molecule type" value="Genomic_DNA"/>
</dbReference>
<dbReference type="Pfam" id="PF07728">
    <property type="entry name" value="AAA_5"/>
    <property type="match status" value="1"/>
</dbReference>
<protein>
    <submittedName>
        <fullName evidence="3">AAA family ATPase</fullName>
    </submittedName>
</protein>
<accession>A0ABZ1F3G0</accession>
<feature type="domain" description="AAA+ ATPase" evidence="2">
    <location>
        <begin position="71"/>
        <end position="271"/>
    </location>
</feature>
<dbReference type="SMART" id="SM00382">
    <property type="entry name" value="AAA"/>
    <property type="match status" value="1"/>
</dbReference>
<feature type="compositionally biased region" description="Pro residues" evidence="1">
    <location>
        <begin position="15"/>
        <end position="28"/>
    </location>
</feature>
<dbReference type="SUPFAM" id="SSF52540">
    <property type="entry name" value="P-loop containing nucleoside triphosphate hydrolases"/>
    <property type="match status" value="1"/>
</dbReference>
<proteinExistence type="predicted"/>
<organism evidence="3 4">
    <name type="scientific">Streptomyces cyaneofuscatus</name>
    <dbReference type="NCBI Taxonomy" id="66883"/>
    <lineage>
        <taxon>Bacteria</taxon>
        <taxon>Bacillati</taxon>
        <taxon>Actinomycetota</taxon>
        <taxon>Actinomycetes</taxon>
        <taxon>Kitasatosporales</taxon>
        <taxon>Streptomycetaceae</taxon>
        <taxon>Streptomyces</taxon>
    </lineage>
</organism>
<keyword evidence="4" id="KW-1185">Reference proteome</keyword>